<proteinExistence type="predicted"/>
<sequence>MPDDFDTRGIPPTLYFGYGSNLWIDQMNRRCHESRYIGIGILSNWCWIINQCGYADIIPSSGDHVYGFVYELSFRDEESLDKYEGVPHDYEKRIIRLELIMSSDEGKTVERRAIDALAYIDFNRTSRDIPKMEYIHRINMGIKDALQKGIPQSYVDRYIRLFIPPE</sequence>
<dbReference type="PANTHER" id="PTHR12935">
    <property type="entry name" value="GAMMA-GLUTAMYLCYCLOTRANSFERASE"/>
    <property type="match status" value="1"/>
</dbReference>
<dbReference type="Proteomes" id="UP001203297">
    <property type="component" value="Unassembled WGS sequence"/>
</dbReference>
<protein>
    <recommendedName>
        <fullName evidence="1">gamma-glutamylcyclotransferase</fullName>
        <ecNumber evidence="1">4.3.2.9</ecNumber>
    </recommendedName>
</protein>
<feature type="active site" description="Proton acceptor" evidence="3">
    <location>
        <position position="84"/>
    </location>
</feature>
<dbReference type="PANTHER" id="PTHR12935:SF0">
    <property type="entry name" value="GAMMA-GLUTAMYLCYCLOTRANSFERASE"/>
    <property type="match status" value="1"/>
</dbReference>
<evidence type="ECO:0000256" key="4">
    <source>
        <dbReference type="PIRSR" id="PIRSR617939-2"/>
    </source>
</evidence>
<evidence type="ECO:0000256" key="3">
    <source>
        <dbReference type="PIRSR" id="PIRSR617939-1"/>
    </source>
</evidence>
<gene>
    <name evidence="6" type="ORF">B0F90DRAFT_1629819</name>
</gene>
<keyword evidence="2" id="KW-0456">Lyase</keyword>
<name>A0AAD4QN96_9AGAM</name>
<dbReference type="InterPro" id="IPR036568">
    <property type="entry name" value="GGCT-like_sf"/>
</dbReference>
<evidence type="ECO:0000313" key="6">
    <source>
        <dbReference type="EMBL" id="KAI0300436.1"/>
    </source>
</evidence>
<dbReference type="EMBL" id="WTXG01000018">
    <property type="protein sequence ID" value="KAI0300436.1"/>
    <property type="molecule type" value="Genomic_DNA"/>
</dbReference>
<organism evidence="6 7">
    <name type="scientific">Multifurca ochricompacta</name>
    <dbReference type="NCBI Taxonomy" id="376703"/>
    <lineage>
        <taxon>Eukaryota</taxon>
        <taxon>Fungi</taxon>
        <taxon>Dikarya</taxon>
        <taxon>Basidiomycota</taxon>
        <taxon>Agaricomycotina</taxon>
        <taxon>Agaricomycetes</taxon>
        <taxon>Russulales</taxon>
        <taxon>Russulaceae</taxon>
        <taxon>Multifurca</taxon>
    </lineage>
</organism>
<reference evidence="6" key="1">
    <citation type="journal article" date="2022" name="New Phytol.">
        <title>Evolutionary transition to the ectomycorrhizal habit in the genomes of a hyperdiverse lineage of mushroom-forming fungi.</title>
        <authorList>
            <person name="Looney B."/>
            <person name="Miyauchi S."/>
            <person name="Morin E."/>
            <person name="Drula E."/>
            <person name="Courty P.E."/>
            <person name="Kohler A."/>
            <person name="Kuo A."/>
            <person name="LaButti K."/>
            <person name="Pangilinan J."/>
            <person name="Lipzen A."/>
            <person name="Riley R."/>
            <person name="Andreopoulos W."/>
            <person name="He G."/>
            <person name="Johnson J."/>
            <person name="Nolan M."/>
            <person name="Tritt A."/>
            <person name="Barry K.W."/>
            <person name="Grigoriev I.V."/>
            <person name="Nagy L.G."/>
            <person name="Hibbett D."/>
            <person name="Henrissat B."/>
            <person name="Matheny P.B."/>
            <person name="Labbe J."/>
            <person name="Martin F.M."/>
        </authorList>
    </citation>
    <scope>NUCLEOTIDE SEQUENCE</scope>
    <source>
        <strain evidence="6">BPL690</strain>
    </source>
</reference>
<evidence type="ECO:0000259" key="5">
    <source>
        <dbReference type="Pfam" id="PF06094"/>
    </source>
</evidence>
<dbReference type="InterPro" id="IPR009288">
    <property type="entry name" value="AIG2-like_dom"/>
</dbReference>
<dbReference type="AlphaFoldDB" id="A0AAD4QN96"/>
<dbReference type="GO" id="GO:0003839">
    <property type="term" value="F:gamma-glutamylcyclotransferase activity"/>
    <property type="evidence" value="ECO:0007669"/>
    <property type="project" value="UniProtKB-EC"/>
</dbReference>
<accession>A0AAD4QN96</accession>
<dbReference type="SUPFAM" id="SSF110857">
    <property type="entry name" value="Gamma-glutamyl cyclotransferase-like"/>
    <property type="match status" value="1"/>
</dbReference>
<feature type="binding site" evidence="4">
    <location>
        <begin position="15"/>
        <end position="20"/>
    </location>
    <ligand>
        <name>substrate</name>
    </ligand>
</feature>
<feature type="domain" description="Gamma-glutamylcyclotransferase AIG2-like" evidence="5">
    <location>
        <begin position="15"/>
        <end position="121"/>
    </location>
</feature>
<feature type="binding site" evidence="4">
    <location>
        <position position="134"/>
    </location>
    <ligand>
        <name>substrate</name>
    </ligand>
</feature>
<evidence type="ECO:0000256" key="2">
    <source>
        <dbReference type="ARBA" id="ARBA00023239"/>
    </source>
</evidence>
<evidence type="ECO:0000313" key="7">
    <source>
        <dbReference type="Proteomes" id="UP001203297"/>
    </source>
</evidence>
<dbReference type="Pfam" id="PF06094">
    <property type="entry name" value="GGACT"/>
    <property type="match status" value="1"/>
</dbReference>
<comment type="caution">
    <text evidence="6">The sequence shown here is derived from an EMBL/GenBank/DDBJ whole genome shotgun (WGS) entry which is preliminary data.</text>
</comment>
<dbReference type="InterPro" id="IPR017939">
    <property type="entry name" value="G-Glutamylcylcotransferase"/>
</dbReference>
<evidence type="ECO:0000256" key="1">
    <source>
        <dbReference type="ARBA" id="ARBA00012346"/>
    </source>
</evidence>
<dbReference type="CDD" id="cd06661">
    <property type="entry name" value="GGCT_like"/>
    <property type="match status" value="1"/>
</dbReference>
<dbReference type="Gene3D" id="3.10.490.10">
    <property type="entry name" value="Gamma-glutamyl cyclotransferase-like"/>
    <property type="match status" value="1"/>
</dbReference>
<dbReference type="InterPro" id="IPR013024">
    <property type="entry name" value="GGCT-like"/>
</dbReference>
<keyword evidence="7" id="KW-1185">Reference proteome</keyword>
<dbReference type="EC" id="4.3.2.9" evidence="1"/>